<feature type="region of interest" description="Disordered" evidence="1">
    <location>
        <begin position="210"/>
        <end position="253"/>
    </location>
</feature>
<evidence type="ECO:0000259" key="3">
    <source>
        <dbReference type="PROSITE" id="PS50965"/>
    </source>
</evidence>
<dbReference type="PROSITE" id="PS50965">
    <property type="entry name" value="NERD"/>
    <property type="match status" value="1"/>
</dbReference>
<name>A0A542DV66_9MICO</name>
<organism evidence="4 5">
    <name type="scientific">Lapillicoccus jejuensis</name>
    <dbReference type="NCBI Taxonomy" id="402171"/>
    <lineage>
        <taxon>Bacteria</taxon>
        <taxon>Bacillati</taxon>
        <taxon>Actinomycetota</taxon>
        <taxon>Actinomycetes</taxon>
        <taxon>Micrococcales</taxon>
        <taxon>Intrasporangiaceae</taxon>
        <taxon>Lapillicoccus</taxon>
    </lineage>
</organism>
<proteinExistence type="predicted"/>
<sequence length="328" mass="35176">MVTEQVTSGGRATSGAGGSARAQAAYWSRRAEQSHRDYLQAREKAGRWRVGAEGEEAVAQLLGSFPLELAVLHDRLLEPGRSRVNLDHVVVTNAGVFVLDTKSWSGDVSVSDDTLWVHSDSRRYGRNKDLATVGGYADVMAARLRVQVTPLLVLARDHHQGLEPAFVAGVHVVPAQRLREWFLRRPVVMDDIQSGSLFGVCAREFPDATTTTVVSRPAPARGDVSAPPPGHPRRSRAPRATRRPSPRRRPAARRGMPVKVLIVLMCVLLGPPLAMGVGSLVAVAVTAVVARPAPSQPRPTPSHEGSHPTTPPASTRPAHPLTGTSATP</sequence>
<feature type="compositionally biased region" description="Basic residues" evidence="1">
    <location>
        <begin position="231"/>
        <end position="252"/>
    </location>
</feature>
<dbReference type="Proteomes" id="UP000317893">
    <property type="component" value="Unassembled WGS sequence"/>
</dbReference>
<dbReference type="InterPro" id="IPR011528">
    <property type="entry name" value="NERD"/>
</dbReference>
<evidence type="ECO:0000256" key="1">
    <source>
        <dbReference type="SAM" id="MobiDB-lite"/>
    </source>
</evidence>
<keyword evidence="2" id="KW-1133">Transmembrane helix</keyword>
<dbReference type="OrthoDB" id="4246706at2"/>
<evidence type="ECO:0000313" key="5">
    <source>
        <dbReference type="Proteomes" id="UP000317893"/>
    </source>
</evidence>
<comment type="caution">
    <text evidence="4">The sequence shown here is derived from an EMBL/GenBank/DDBJ whole genome shotgun (WGS) entry which is preliminary data.</text>
</comment>
<accession>A0A542DV66</accession>
<feature type="domain" description="NERD" evidence="3">
    <location>
        <begin position="50"/>
        <end position="163"/>
    </location>
</feature>
<protein>
    <submittedName>
        <fullName evidence="4">Nuclease-like protein</fullName>
    </submittedName>
</protein>
<gene>
    <name evidence="4" type="ORF">FB458_0035</name>
</gene>
<dbReference type="Pfam" id="PF08378">
    <property type="entry name" value="NERD"/>
    <property type="match status" value="1"/>
</dbReference>
<feature type="region of interest" description="Disordered" evidence="1">
    <location>
        <begin position="292"/>
        <end position="328"/>
    </location>
</feature>
<evidence type="ECO:0000256" key="2">
    <source>
        <dbReference type="SAM" id="Phobius"/>
    </source>
</evidence>
<dbReference type="AlphaFoldDB" id="A0A542DV66"/>
<reference evidence="4 5" key="1">
    <citation type="submission" date="2019-06" db="EMBL/GenBank/DDBJ databases">
        <title>Sequencing the genomes of 1000 actinobacteria strains.</title>
        <authorList>
            <person name="Klenk H.-P."/>
        </authorList>
    </citation>
    <scope>NUCLEOTIDE SEQUENCE [LARGE SCALE GENOMIC DNA]</scope>
    <source>
        <strain evidence="4 5">DSM 18607</strain>
    </source>
</reference>
<keyword evidence="2" id="KW-0812">Transmembrane</keyword>
<keyword evidence="2" id="KW-0472">Membrane</keyword>
<dbReference type="EMBL" id="VFMN01000001">
    <property type="protein sequence ID" value="TQJ06990.1"/>
    <property type="molecule type" value="Genomic_DNA"/>
</dbReference>
<keyword evidence="5" id="KW-1185">Reference proteome</keyword>
<feature type="transmembrane region" description="Helical" evidence="2">
    <location>
        <begin position="257"/>
        <end position="290"/>
    </location>
</feature>
<evidence type="ECO:0000313" key="4">
    <source>
        <dbReference type="EMBL" id="TQJ06990.1"/>
    </source>
</evidence>